<dbReference type="EMBL" id="PZQS01000005">
    <property type="protein sequence ID" value="PVD30798.1"/>
    <property type="molecule type" value="Genomic_DNA"/>
</dbReference>
<protein>
    <submittedName>
        <fullName evidence="1">Uncharacterized protein</fullName>
    </submittedName>
</protein>
<keyword evidence="2" id="KW-1185">Reference proteome</keyword>
<comment type="caution">
    <text evidence="1">The sequence shown here is derived from an EMBL/GenBank/DDBJ whole genome shotgun (WGS) entry which is preliminary data.</text>
</comment>
<sequence>MSLLSFVFTDVGSFRVGTRIEPSEESRDERQARVQKDVSMGGNVRCREALRVRRLVQGGGGTQAGATFAAGYMAIWLIYSKSRQQQLMIGESWRRPRYPTAVAGGAAPRMMGLALTPHCFLERASPGSPCPPTSALM</sequence>
<gene>
    <name evidence="1" type="ORF">C0Q70_10073</name>
</gene>
<accession>A0A2T7PBL3</accession>
<proteinExistence type="predicted"/>
<reference evidence="1 2" key="1">
    <citation type="submission" date="2018-04" db="EMBL/GenBank/DDBJ databases">
        <title>The genome of golden apple snail Pomacea canaliculata provides insight into stress tolerance and invasive adaptation.</title>
        <authorList>
            <person name="Liu C."/>
            <person name="Liu B."/>
            <person name="Ren Y."/>
            <person name="Zhang Y."/>
            <person name="Wang H."/>
            <person name="Li S."/>
            <person name="Jiang F."/>
            <person name="Yin L."/>
            <person name="Zhang G."/>
            <person name="Qian W."/>
            <person name="Fan W."/>
        </authorList>
    </citation>
    <scope>NUCLEOTIDE SEQUENCE [LARGE SCALE GENOMIC DNA]</scope>
    <source>
        <strain evidence="1">SZHN2017</strain>
        <tissue evidence="1">Muscle</tissue>
    </source>
</reference>
<dbReference type="Proteomes" id="UP000245119">
    <property type="component" value="Linkage Group LG5"/>
</dbReference>
<evidence type="ECO:0000313" key="2">
    <source>
        <dbReference type="Proteomes" id="UP000245119"/>
    </source>
</evidence>
<organism evidence="1 2">
    <name type="scientific">Pomacea canaliculata</name>
    <name type="common">Golden apple snail</name>
    <dbReference type="NCBI Taxonomy" id="400727"/>
    <lineage>
        <taxon>Eukaryota</taxon>
        <taxon>Metazoa</taxon>
        <taxon>Spiralia</taxon>
        <taxon>Lophotrochozoa</taxon>
        <taxon>Mollusca</taxon>
        <taxon>Gastropoda</taxon>
        <taxon>Caenogastropoda</taxon>
        <taxon>Architaenioglossa</taxon>
        <taxon>Ampullarioidea</taxon>
        <taxon>Ampullariidae</taxon>
        <taxon>Pomacea</taxon>
    </lineage>
</organism>
<name>A0A2T7PBL3_POMCA</name>
<dbReference type="AlphaFoldDB" id="A0A2T7PBL3"/>
<evidence type="ECO:0000313" key="1">
    <source>
        <dbReference type="EMBL" id="PVD30798.1"/>
    </source>
</evidence>